<feature type="repeat" description="HEAT" evidence="2">
    <location>
        <begin position="347"/>
        <end position="384"/>
    </location>
</feature>
<dbReference type="Proteomes" id="UP001296104">
    <property type="component" value="Unassembled WGS sequence"/>
</dbReference>
<evidence type="ECO:0000256" key="2">
    <source>
        <dbReference type="PROSITE-ProRule" id="PRU00103"/>
    </source>
</evidence>
<dbReference type="PANTHER" id="PTHR12658:SF0">
    <property type="entry name" value="TUBULIN-SPECIFIC CHAPERONE D"/>
    <property type="match status" value="1"/>
</dbReference>
<feature type="domain" description="Tubulin-folding cofactor D ARM repeats" evidence="4">
    <location>
        <begin position="340"/>
        <end position="542"/>
    </location>
</feature>
<dbReference type="InterPro" id="IPR058033">
    <property type="entry name" value="ARM_TBCD_2nd"/>
</dbReference>
<dbReference type="InterPro" id="IPR022577">
    <property type="entry name" value="TBCD_C"/>
</dbReference>
<dbReference type="EMBL" id="CAVMBE010000036">
    <property type="protein sequence ID" value="CAK4030394.1"/>
    <property type="molecule type" value="Genomic_DNA"/>
</dbReference>
<dbReference type="Gene3D" id="1.25.10.10">
    <property type="entry name" value="Leucine-rich Repeat Variant"/>
    <property type="match status" value="1"/>
</dbReference>
<evidence type="ECO:0000313" key="6">
    <source>
        <dbReference type="Proteomes" id="UP001296104"/>
    </source>
</evidence>
<dbReference type="InterPro" id="IPR033162">
    <property type="entry name" value="TBCD"/>
</dbReference>
<dbReference type="GO" id="GO:0005096">
    <property type="term" value="F:GTPase activator activity"/>
    <property type="evidence" value="ECO:0007669"/>
    <property type="project" value="InterPro"/>
</dbReference>
<evidence type="ECO:0000259" key="4">
    <source>
        <dbReference type="Pfam" id="PF25767"/>
    </source>
</evidence>
<keyword evidence="1" id="KW-0143">Chaperone</keyword>
<dbReference type="InterPro" id="IPR021133">
    <property type="entry name" value="HEAT_type_2"/>
</dbReference>
<dbReference type="Pfam" id="PF25767">
    <property type="entry name" value="ARM_TBCD_2nd"/>
    <property type="match status" value="1"/>
</dbReference>
<dbReference type="SUPFAM" id="SSF48371">
    <property type="entry name" value="ARM repeat"/>
    <property type="match status" value="2"/>
</dbReference>
<dbReference type="PROSITE" id="PS50077">
    <property type="entry name" value="HEAT_REPEAT"/>
    <property type="match status" value="1"/>
</dbReference>
<keyword evidence="6" id="KW-1185">Reference proteome</keyword>
<dbReference type="Pfam" id="PF12612">
    <property type="entry name" value="TFCD_C"/>
    <property type="match status" value="1"/>
</dbReference>
<dbReference type="InterPro" id="IPR016024">
    <property type="entry name" value="ARM-type_fold"/>
</dbReference>
<dbReference type="InterPro" id="IPR011989">
    <property type="entry name" value="ARM-like"/>
</dbReference>
<evidence type="ECO:0000313" key="5">
    <source>
        <dbReference type="EMBL" id="CAK4030394.1"/>
    </source>
</evidence>
<dbReference type="AlphaFoldDB" id="A0AAI8Z0V9"/>
<protein>
    <submittedName>
        <fullName evidence="5">Tubulin-specific chaperone D</fullName>
    </submittedName>
</protein>
<proteinExistence type="predicted"/>
<feature type="domain" description="Tubulin-folding cofactor D C-terminal" evidence="3">
    <location>
        <begin position="910"/>
        <end position="1073"/>
    </location>
</feature>
<evidence type="ECO:0000256" key="1">
    <source>
        <dbReference type="ARBA" id="ARBA00023186"/>
    </source>
</evidence>
<reference evidence="5" key="1">
    <citation type="submission" date="2023-11" db="EMBL/GenBank/DDBJ databases">
        <authorList>
            <person name="Alioto T."/>
            <person name="Alioto T."/>
            <person name="Gomez Garrido J."/>
        </authorList>
    </citation>
    <scope>NUCLEOTIDE SEQUENCE</scope>
</reference>
<dbReference type="GO" id="GO:0000226">
    <property type="term" value="P:microtubule cytoskeleton organization"/>
    <property type="evidence" value="ECO:0007669"/>
    <property type="project" value="TreeGrafter"/>
</dbReference>
<dbReference type="GO" id="GO:0007021">
    <property type="term" value="P:tubulin complex assembly"/>
    <property type="evidence" value="ECO:0007669"/>
    <property type="project" value="InterPro"/>
</dbReference>
<dbReference type="GO" id="GO:0048487">
    <property type="term" value="F:beta-tubulin binding"/>
    <property type="evidence" value="ECO:0007669"/>
    <property type="project" value="InterPro"/>
</dbReference>
<dbReference type="GO" id="GO:0007023">
    <property type="term" value="P:post-chaperonin tubulin folding pathway"/>
    <property type="evidence" value="ECO:0007669"/>
    <property type="project" value="InterPro"/>
</dbReference>
<gene>
    <name evidence="5" type="ORF">LECACI_7A005552</name>
</gene>
<organism evidence="5 6">
    <name type="scientific">Lecanosticta acicola</name>
    <dbReference type="NCBI Taxonomy" id="111012"/>
    <lineage>
        <taxon>Eukaryota</taxon>
        <taxon>Fungi</taxon>
        <taxon>Dikarya</taxon>
        <taxon>Ascomycota</taxon>
        <taxon>Pezizomycotina</taxon>
        <taxon>Dothideomycetes</taxon>
        <taxon>Dothideomycetidae</taxon>
        <taxon>Mycosphaerellales</taxon>
        <taxon>Mycosphaerellaceae</taxon>
        <taxon>Lecanosticta</taxon>
    </lineage>
</organism>
<sequence>MENSEEDDDLQLVKASATLLAELERDLPRTLWKPTKPGQAKRVHSQIRLRDLDHIISLIEPFQGEPQLLDAKLKILLPPIIDAYLASLGQQHRQISSKNTDIETGVCCILYNLCKVRGAKVIVGFLNNEPRYLEPILATLERTILAAETSQPNWRVPYLLLLWLSHLLLTPFDLSSISNRAVPFDSQHAHAPILQSLPPLTARVLRVGLHYLPSPTKAQDAAAAMLVRLVIRPDVQKLNLANTLVKQTLPVLASNSDLQTTYDVLGSLRFVAGVASSAELCHLVPEIYTSCRKAFDEDDSSSLSSNAVTKKIVVKVFRNVAILSLRSAATEGPLLSFLQTTDVLESVIDYLLRSLADKDTPVRYAAAKAISSIVLELESEMSHQVIQAILDTFKEDIPRFATTVDLATANPLKWHGLTLALAHCLFKRSASVYQLPDILDALISALQFQQRTATGSTLGTNVRDAANFGIWSLARRYTTAELLPVKANDLHASVRISANVSIIQHLATQLILTACLDPAGNIRRGASAALQELVGRHPDQVHAGIALVQIVDYQAVSLRSRAMIEVANDAATLGSVYSQAILDGLFEWRGLGAADVLSRESAATSVSRLSASQSHLSGEAVLEKLSAAVQACPMHEVEAFHGLSLTAAYLLRDTRPSSLSSAKVLPFLEMFKTVQASLKDFSPRILRAELPASLATFLAELCRISAKAVQSNALGDDSAQDLPLADFDAITERLLWRKEESITKEIPNLARSLLNVKRQTASSLGCIGTQNLSNKVAADGSKSTLHGVGRAIALGALISSYEEQDLSSEEVKGPISSLTGLMNAMNVDWRIVGAKALQLVVEGSSASDTVDAESAGAICEAIHCGLNDYTIDERGDVGSLVRLKSITCAWKIFEAQCFQHHDAKLSELKADIYRLSLEKLDRVRLLAALCRRECLGLDHSVTDTAGISSSGYFRAALLPLTTNPESWIQKSLLEGCISCAGVAGETVLQVSRQILTNYLSLASLEHLHDQMTIYTAILNEQLTATPNTQPALELLAFLLDMHILQRLSGSNFKFRNLLSAVQKAHHKSNDIPKILAAVHVYIGLADVPSIRVEVLKKLFAMLKTNPYPRVRIAVAEALWAVTREEQLKACDWTKPASQNVTVLDRLKAAFFLT</sequence>
<name>A0AAI8Z0V9_9PEZI</name>
<comment type="caution">
    <text evidence="5">The sequence shown here is derived from an EMBL/GenBank/DDBJ whole genome shotgun (WGS) entry which is preliminary data.</text>
</comment>
<dbReference type="PANTHER" id="PTHR12658">
    <property type="entry name" value="BETA-TUBULIN COFACTOR D"/>
    <property type="match status" value="1"/>
</dbReference>
<accession>A0AAI8Z0V9</accession>
<dbReference type="Pfam" id="PF23579">
    <property type="entry name" value="ARM_TBCD"/>
    <property type="match status" value="1"/>
</dbReference>
<evidence type="ECO:0000259" key="3">
    <source>
        <dbReference type="Pfam" id="PF12612"/>
    </source>
</evidence>